<organism evidence="2 3">
    <name type="scientific">Lentilactobacillus parafarraginis F0439</name>
    <dbReference type="NCBI Taxonomy" id="797515"/>
    <lineage>
        <taxon>Bacteria</taxon>
        <taxon>Bacillati</taxon>
        <taxon>Bacillota</taxon>
        <taxon>Bacilli</taxon>
        <taxon>Lactobacillales</taxon>
        <taxon>Lactobacillaceae</taxon>
        <taxon>Lentilactobacillus</taxon>
    </lineage>
</organism>
<dbReference type="Pfam" id="PF13508">
    <property type="entry name" value="Acetyltransf_7"/>
    <property type="match status" value="1"/>
</dbReference>
<feature type="domain" description="N-acetyltransferase" evidence="1">
    <location>
        <begin position="1"/>
        <end position="162"/>
    </location>
</feature>
<keyword evidence="3" id="KW-1185">Reference proteome</keyword>
<protein>
    <submittedName>
        <fullName evidence="2">Acetyltransferase, GNAT family</fullName>
    </submittedName>
</protein>
<accession>G9ZLD5</accession>
<dbReference type="HOGENOM" id="CLU_133322_0_0_9"/>
<dbReference type="InterPro" id="IPR000182">
    <property type="entry name" value="GNAT_dom"/>
</dbReference>
<dbReference type="GO" id="GO:0016747">
    <property type="term" value="F:acyltransferase activity, transferring groups other than amino-acyl groups"/>
    <property type="evidence" value="ECO:0007669"/>
    <property type="project" value="InterPro"/>
</dbReference>
<evidence type="ECO:0000313" key="2">
    <source>
        <dbReference type="EMBL" id="EHM00403.1"/>
    </source>
</evidence>
<dbReference type="eggNOG" id="COG0454">
    <property type="taxonomic scope" value="Bacteria"/>
</dbReference>
<dbReference type="STRING" id="797515.HMPREF9103_00533"/>
<name>G9ZLD5_9LACO</name>
<comment type="caution">
    <text evidence="2">The sequence shown here is derived from an EMBL/GenBank/DDBJ whole genome shotgun (WGS) entry which is preliminary data.</text>
</comment>
<dbReference type="SUPFAM" id="SSF55729">
    <property type="entry name" value="Acyl-CoA N-acyltransferases (Nat)"/>
    <property type="match status" value="1"/>
</dbReference>
<sequence length="188" mass="21135">MKFLRLTDTKRANELTELLHYSYASDEALKIHFAAATITAGQVAAHISDTPTFVLETDDQEMIATASVRLPWSQNPGPFHLPHLGWVATNPKYGHQGYARQIITEVLLNFVKPELAAPGVSLGTAVEHPWLESFYQSLGFVNVDTVRLFPDHQTAYLIKSLNDKRLKAVQDPYLQDVLEKHVLNTITR</sequence>
<dbReference type="PROSITE" id="PS51186">
    <property type="entry name" value="GNAT"/>
    <property type="match status" value="1"/>
</dbReference>
<dbReference type="RefSeq" id="WP_008211029.1">
    <property type="nucleotide sequence ID" value="NZ_JH414924.1"/>
</dbReference>
<dbReference type="AlphaFoldDB" id="G9ZLD5"/>
<dbReference type="InterPro" id="IPR016181">
    <property type="entry name" value="Acyl_CoA_acyltransferase"/>
</dbReference>
<dbReference type="EMBL" id="AGEY01000026">
    <property type="protein sequence ID" value="EHM00403.1"/>
    <property type="molecule type" value="Genomic_DNA"/>
</dbReference>
<dbReference type="Gene3D" id="3.40.630.30">
    <property type="match status" value="1"/>
</dbReference>
<dbReference type="Proteomes" id="UP000004625">
    <property type="component" value="Unassembled WGS sequence"/>
</dbReference>
<proteinExistence type="predicted"/>
<evidence type="ECO:0000259" key="1">
    <source>
        <dbReference type="PROSITE" id="PS51186"/>
    </source>
</evidence>
<keyword evidence="2" id="KW-0808">Transferase</keyword>
<gene>
    <name evidence="2" type="ORF">HMPREF9103_00533</name>
</gene>
<reference evidence="2 3" key="1">
    <citation type="submission" date="2011-09" db="EMBL/GenBank/DDBJ databases">
        <authorList>
            <person name="Weinstock G."/>
            <person name="Sodergren E."/>
            <person name="Clifton S."/>
            <person name="Fulton L."/>
            <person name="Fulton B."/>
            <person name="Courtney L."/>
            <person name="Fronick C."/>
            <person name="Harrison M."/>
            <person name="Strong C."/>
            <person name="Farmer C."/>
            <person name="Delahaunty K."/>
            <person name="Markovic C."/>
            <person name="Hall O."/>
            <person name="Minx P."/>
            <person name="Tomlinson C."/>
            <person name="Mitreva M."/>
            <person name="Hou S."/>
            <person name="Chen J."/>
            <person name="Wollam A."/>
            <person name="Pepin K.H."/>
            <person name="Johnson M."/>
            <person name="Bhonagiri V."/>
            <person name="Zhang X."/>
            <person name="Suruliraj S."/>
            <person name="Warren W."/>
            <person name="Chinwalla A."/>
            <person name="Mardis E.R."/>
            <person name="Wilson R.K."/>
        </authorList>
    </citation>
    <scope>NUCLEOTIDE SEQUENCE [LARGE SCALE GENOMIC DNA]</scope>
    <source>
        <strain evidence="2 3">F0439</strain>
    </source>
</reference>
<dbReference type="CDD" id="cd04301">
    <property type="entry name" value="NAT_SF"/>
    <property type="match status" value="1"/>
</dbReference>
<dbReference type="PATRIC" id="fig|797515.3.peg.494"/>
<evidence type="ECO:0000313" key="3">
    <source>
        <dbReference type="Proteomes" id="UP000004625"/>
    </source>
</evidence>